<evidence type="ECO:0000313" key="3">
    <source>
        <dbReference type="EMBL" id="GGK06658.1"/>
    </source>
</evidence>
<comment type="similarity">
    <text evidence="1 2">Belongs to the arylamine N-acetyltransferase family.</text>
</comment>
<reference evidence="3" key="1">
    <citation type="journal article" date="2014" name="Int. J. Syst. Evol. Microbiol.">
        <title>Complete genome sequence of Corynebacterium casei LMG S-19264T (=DSM 44701T), isolated from a smear-ripened cheese.</title>
        <authorList>
            <consortium name="US DOE Joint Genome Institute (JGI-PGF)"/>
            <person name="Walter F."/>
            <person name="Albersmeier A."/>
            <person name="Kalinowski J."/>
            <person name="Ruckert C."/>
        </authorList>
    </citation>
    <scope>NUCLEOTIDE SEQUENCE</scope>
    <source>
        <strain evidence="3">JCM 3090</strain>
    </source>
</reference>
<dbReference type="GO" id="GO:0016407">
    <property type="term" value="F:acetyltransferase activity"/>
    <property type="evidence" value="ECO:0007669"/>
    <property type="project" value="InterPro"/>
</dbReference>
<dbReference type="PRINTS" id="PR01543">
    <property type="entry name" value="ANATRNSFRASE"/>
</dbReference>
<evidence type="ECO:0000313" key="4">
    <source>
        <dbReference type="Proteomes" id="UP000649739"/>
    </source>
</evidence>
<organism evidence="3 4">
    <name type="scientific">Pilimelia anulata</name>
    <dbReference type="NCBI Taxonomy" id="53371"/>
    <lineage>
        <taxon>Bacteria</taxon>
        <taxon>Bacillati</taxon>
        <taxon>Actinomycetota</taxon>
        <taxon>Actinomycetes</taxon>
        <taxon>Micromonosporales</taxon>
        <taxon>Micromonosporaceae</taxon>
        <taxon>Pilimelia</taxon>
    </lineage>
</organism>
<evidence type="ECO:0000256" key="2">
    <source>
        <dbReference type="RuleBase" id="RU003452"/>
    </source>
</evidence>
<dbReference type="AlphaFoldDB" id="A0A8J3BDU3"/>
<proteinExistence type="inferred from homology"/>
<dbReference type="SUPFAM" id="SSF54001">
    <property type="entry name" value="Cysteine proteinases"/>
    <property type="match status" value="1"/>
</dbReference>
<dbReference type="InterPro" id="IPR001447">
    <property type="entry name" value="Arylamine_N-AcTrfase"/>
</dbReference>
<dbReference type="PANTHER" id="PTHR11786:SF0">
    <property type="entry name" value="ARYLAMINE N-ACETYLTRANSFERASE 4-RELATED"/>
    <property type="match status" value="1"/>
</dbReference>
<gene>
    <name evidence="3" type="ORF">GCM10010123_40540</name>
</gene>
<protein>
    <submittedName>
        <fullName evidence="3">N-hydroxyarylamine O-acetyltransferase</fullName>
    </submittedName>
</protein>
<keyword evidence="4" id="KW-1185">Reference proteome</keyword>
<dbReference type="PANTHER" id="PTHR11786">
    <property type="entry name" value="N-HYDROXYARYLAMINE O-ACETYLTRANSFERASE"/>
    <property type="match status" value="1"/>
</dbReference>
<comment type="caution">
    <text evidence="3">The sequence shown here is derived from an EMBL/GenBank/DDBJ whole genome shotgun (WGS) entry which is preliminary data.</text>
</comment>
<dbReference type="Gene3D" id="3.30.2140.10">
    <property type="entry name" value="Arylamine N-acetyltransferase"/>
    <property type="match status" value="1"/>
</dbReference>
<evidence type="ECO:0000256" key="1">
    <source>
        <dbReference type="ARBA" id="ARBA00006547"/>
    </source>
</evidence>
<dbReference type="Pfam" id="PF00797">
    <property type="entry name" value="Acetyltransf_2"/>
    <property type="match status" value="1"/>
</dbReference>
<name>A0A8J3BDU3_9ACTN</name>
<dbReference type="InterPro" id="IPR038765">
    <property type="entry name" value="Papain-like_cys_pep_sf"/>
</dbReference>
<dbReference type="RefSeq" id="WP_189171792.1">
    <property type="nucleotide sequence ID" value="NZ_BMQB01000011.1"/>
</dbReference>
<dbReference type="Proteomes" id="UP000649739">
    <property type="component" value="Unassembled WGS sequence"/>
</dbReference>
<sequence length="264" mass="28807">MTDPDGVPAYLDRIGAAAPDPPDAAALAALHRAHLLAIPFENLDIHLGTPTPLDPAALLDKIVRGRRGGFCYELNGLFARLLEALGYRVARLAARVWTGERYGPPFDHLALLVTPPGGEGWLADVGFGRHSVFPLRWAARGDQRDPAGTFRLADTPDGDVDVLRDDEPAYRLELRERALADFGPTCWWQRTAPESSFTRRTVCSRLTPDGRVTIAGRRLIVTRGDDRAEEELVGDAALLAAYERHCGVVIPADRWAARGPAPGH</sequence>
<dbReference type="EMBL" id="BMQB01000011">
    <property type="protein sequence ID" value="GGK06658.1"/>
    <property type="molecule type" value="Genomic_DNA"/>
</dbReference>
<accession>A0A8J3BDU3</accession>
<reference evidence="3" key="2">
    <citation type="submission" date="2020-09" db="EMBL/GenBank/DDBJ databases">
        <authorList>
            <person name="Sun Q."/>
            <person name="Ohkuma M."/>
        </authorList>
    </citation>
    <scope>NUCLEOTIDE SEQUENCE</scope>
    <source>
        <strain evidence="3">JCM 3090</strain>
    </source>
</reference>
<dbReference type="Gene3D" id="2.40.128.150">
    <property type="entry name" value="Cysteine proteinases"/>
    <property type="match status" value="1"/>
</dbReference>